<keyword evidence="6" id="KW-0732">Signal</keyword>
<feature type="chain" id="PRO_5025398900" description="Centromere protein S" evidence="6">
    <location>
        <begin position="18"/>
        <end position="167"/>
    </location>
</feature>
<evidence type="ECO:0000256" key="1">
    <source>
        <dbReference type="ARBA" id="ARBA00006612"/>
    </source>
</evidence>
<sequence>MTRPLPQLLFFYLRASAAITAPRARGGGAEREIRRLKAACHYTVAGLCEEVSQDKEIQFSKQTIAAISEITFRHSSKLHAKRSTINLEDVKLLARRSKSLKSCSLFLRMPSDKLTFVANGETAFLSYCSIPNVTLECLSSAFFLFPPLCHASLKCSDTCCTKEQQSL</sequence>
<dbReference type="AlphaFoldDB" id="A0A670J168"/>
<organism evidence="7 8">
    <name type="scientific">Podarcis muralis</name>
    <name type="common">Wall lizard</name>
    <name type="synonym">Lacerta muralis</name>
    <dbReference type="NCBI Taxonomy" id="64176"/>
    <lineage>
        <taxon>Eukaryota</taxon>
        <taxon>Metazoa</taxon>
        <taxon>Chordata</taxon>
        <taxon>Craniata</taxon>
        <taxon>Vertebrata</taxon>
        <taxon>Euteleostomi</taxon>
        <taxon>Lepidosauria</taxon>
        <taxon>Squamata</taxon>
        <taxon>Bifurcata</taxon>
        <taxon>Unidentata</taxon>
        <taxon>Episquamata</taxon>
        <taxon>Laterata</taxon>
        <taxon>Lacertibaenia</taxon>
        <taxon>Lacertidae</taxon>
        <taxon>Podarcis</taxon>
    </lineage>
</organism>
<dbReference type="GO" id="GO:0000712">
    <property type="term" value="P:resolution of meiotic recombination intermediates"/>
    <property type="evidence" value="ECO:0007669"/>
    <property type="project" value="TreeGrafter"/>
</dbReference>
<dbReference type="PANTHER" id="PTHR22980">
    <property type="entry name" value="CORTISTATIN"/>
    <property type="match status" value="1"/>
</dbReference>
<dbReference type="GO" id="GO:0071821">
    <property type="term" value="C:FANCM-MHF complex"/>
    <property type="evidence" value="ECO:0007669"/>
    <property type="project" value="InterPro"/>
</dbReference>
<dbReference type="CDD" id="cd22919">
    <property type="entry name" value="HFD_CENP-S"/>
    <property type="match status" value="1"/>
</dbReference>
<evidence type="ECO:0000256" key="6">
    <source>
        <dbReference type="SAM" id="SignalP"/>
    </source>
</evidence>
<feature type="signal peptide" evidence="6">
    <location>
        <begin position="1"/>
        <end position="17"/>
    </location>
</feature>
<dbReference type="GO" id="GO:0046982">
    <property type="term" value="F:protein heterodimerization activity"/>
    <property type="evidence" value="ECO:0007669"/>
    <property type="project" value="InterPro"/>
</dbReference>
<evidence type="ECO:0000256" key="3">
    <source>
        <dbReference type="ARBA" id="ARBA00022763"/>
    </source>
</evidence>
<dbReference type="GO" id="GO:0006281">
    <property type="term" value="P:DNA repair"/>
    <property type="evidence" value="ECO:0007669"/>
    <property type="project" value="UniProtKB-KW"/>
</dbReference>
<dbReference type="GO" id="GO:0003682">
    <property type="term" value="F:chromatin binding"/>
    <property type="evidence" value="ECO:0007669"/>
    <property type="project" value="TreeGrafter"/>
</dbReference>
<dbReference type="InterPro" id="IPR029003">
    <property type="entry name" value="CENP-S/Mhf1"/>
</dbReference>
<evidence type="ECO:0000256" key="5">
    <source>
        <dbReference type="ARBA" id="ARBA00023204"/>
    </source>
</evidence>
<evidence type="ECO:0000313" key="7">
    <source>
        <dbReference type="Ensembl" id="ENSPMRP00000017092.1"/>
    </source>
</evidence>
<protein>
    <recommendedName>
        <fullName evidence="2">Centromere protein S</fullName>
    </recommendedName>
</protein>
<dbReference type="GeneTree" id="ENSGT00510000048007"/>
<evidence type="ECO:0000256" key="2">
    <source>
        <dbReference type="ARBA" id="ARBA00016400"/>
    </source>
</evidence>
<dbReference type="Pfam" id="PF15630">
    <property type="entry name" value="CENP-S"/>
    <property type="match status" value="1"/>
</dbReference>
<dbReference type="Proteomes" id="UP000472272">
    <property type="component" value="Chromosome 8"/>
</dbReference>
<comment type="similarity">
    <text evidence="1">Belongs to the TAF9 family. CENP-S/MHF1 subfamily.</text>
</comment>
<keyword evidence="8" id="KW-1185">Reference proteome</keyword>
<reference evidence="7" key="3">
    <citation type="submission" date="2025-09" db="UniProtKB">
        <authorList>
            <consortium name="Ensembl"/>
        </authorList>
    </citation>
    <scope>IDENTIFICATION</scope>
</reference>
<evidence type="ECO:0000313" key="8">
    <source>
        <dbReference type="Proteomes" id="UP000472272"/>
    </source>
</evidence>
<keyword evidence="3" id="KW-0227">DNA damage</keyword>
<dbReference type="Gene3D" id="1.10.20.10">
    <property type="entry name" value="Histone, subunit A"/>
    <property type="match status" value="1"/>
</dbReference>
<reference evidence="7" key="2">
    <citation type="submission" date="2025-08" db="UniProtKB">
        <authorList>
            <consortium name="Ensembl"/>
        </authorList>
    </citation>
    <scope>IDENTIFICATION</scope>
</reference>
<accession>A0A670J168</accession>
<keyword evidence="5" id="KW-0234">DNA repair</keyword>
<dbReference type="PANTHER" id="PTHR22980:SF0">
    <property type="entry name" value="CENTROMERE PROTEIN S"/>
    <property type="match status" value="1"/>
</dbReference>
<dbReference type="Ensembl" id="ENSPMRT00000018207.1">
    <property type="protein sequence ID" value="ENSPMRP00000017092.1"/>
    <property type="gene ID" value="ENSPMRG00000011339.1"/>
</dbReference>
<dbReference type="SUPFAM" id="SSF47113">
    <property type="entry name" value="Histone-fold"/>
    <property type="match status" value="1"/>
</dbReference>
<proteinExistence type="inferred from homology"/>
<dbReference type="GO" id="GO:0031297">
    <property type="term" value="P:replication fork processing"/>
    <property type="evidence" value="ECO:0007669"/>
    <property type="project" value="TreeGrafter"/>
</dbReference>
<dbReference type="GO" id="GO:0003677">
    <property type="term" value="F:DNA binding"/>
    <property type="evidence" value="ECO:0007669"/>
    <property type="project" value="UniProtKB-KW"/>
</dbReference>
<name>A0A670J168_PODMU</name>
<reference evidence="7 8" key="1">
    <citation type="journal article" date="2019" name="Proc. Natl. Acad. Sci. U.S.A.">
        <title>Regulatory changes in pterin and carotenoid genes underlie balanced color polymorphisms in the wall lizard.</title>
        <authorList>
            <person name="Andrade P."/>
            <person name="Pinho C."/>
            <person name="Perez I de Lanuza G."/>
            <person name="Afonso S."/>
            <person name="Brejcha J."/>
            <person name="Rubin C.J."/>
            <person name="Wallerman O."/>
            <person name="Pereira P."/>
            <person name="Sabatino S.J."/>
            <person name="Bellati A."/>
            <person name="Pellitteri-Rosa D."/>
            <person name="Bosakova Z."/>
            <person name="Bunikis I."/>
            <person name="Carretero M.A."/>
            <person name="Feiner N."/>
            <person name="Marsik P."/>
            <person name="Pauperio F."/>
            <person name="Salvi D."/>
            <person name="Soler L."/>
            <person name="While G.M."/>
            <person name="Uller T."/>
            <person name="Font E."/>
            <person name="Andersson L."/>
            <person name="Carneiro M."/>
        </authorList>
    </citation>
    <scope>NUCLEOTIDE SEQUENCE</scope>
</reference>
<evidence type="ECO:0000256" key="4">
    <source>
        <dbReference type="ARBA" id="ARBA00023125"/>
    </source>
</evidence>
<dbReference type="InterPro" id="IPR009072">
    <property type="entry name" value="Histone-fold"/>
</dbReference>
<gene>
    <name evidence="7" type="primary">CENPS</name>
</gene>
<keyword evidence="4" id="KW-0238">DNA-binding</keyword>